<sequence length="114" mass="12411">MSNLASNDYYENLGVERTATAQEIKKAYRKLAIKYHPDKNPSDKLTAEVNFKIVGEAYNAANKMERLEKKRRSSSAASTNDSSASTKSSPSSTETMAKTDSVVHDTTSTAAQTA</sequence>
<comment type="caution">
    <text evidence="1">The sequence shown here is derived from an EMBL/GenBank/DDBJ whole genome shotgun (WGS) entry which is preliminary data.</text>
</comment>
<gene>
    <name evidence="1" type="ORF">PsorP6_002425</name>
</gene>
<protein>
    <submittedName>
        <fullName evidence="1">Uncharacterized protein</fullName>
    </submittedName>
</protein>
<proteinExistence type="predicted"/>
<accession>A0ACC0WSE9</accession>
<dbReference type="Proteomes" id="UP001163321">
    <property type="component" value="Chromosome 1"/>
</dbReference>
<reference evidence="1 2" key="1">
    <citation type="journal article" date="2022" name="bioRxiv">
        <title>The genome of the oomycete Peronosclerospora sorghi, a cosmopolitan pathogen of maize and sorghum, is inflated with dispersed pseudogenes.</title>
        <authorList>
            <person name="Fletcher K."/>
            <person name="Martin F."/>
            <person name="Isakeit T."/>
            <person name="Cavanaugh K."/>
            <person name="Magill C."/>
            <person name="Michelmore R."/>
        </authorList>
    </citation>
    <scope>NUCLEOTIDE SEQUENCE [LARGE SCALE GENOMIC DNA]</scope>
    <source>
        <strain evidence="1">P6</strain>
    </source>
</reference>
<dbReference type="EMBL" id="CM047580">
    <property type="protein sequence ID" value="KAI9920974.1"/>
    <property type="molecule type" value="Genomic_DNA"/>
</dbReference>
<organism evidence="1 2">
    <name type="scientific">Peronosclerospora sorghi</name>
    <dbReference type="NCBI Taxonomy" id="230839"/>
    <lineage>
        <taxon>Eukaryota</taxon>
        <taxon>Sar</taxon>
        <taxon>Stramenopiles</taxon>
        <taxon>Oomycota</taxon>
        <taxon>Peronosporomycetes</taxon>
        <taxon>Peronosporales</taxon>
        <taxon>Peronosporaceae</taxon>
        <taxon>Peronosclerospora</taxon>
    </lineage>
</organism>
<name>A0ACC0WSE9_9STRA</name>
<evidence type="ECO:0000313" key="1">
    <source>
        <dbReference type="EMBL" id="KAI9920974.1"/>
    </source>
</evidence>
<evidence type="ECO:0000313" key="2">
    <source>
        <dbReference type="Proteomes" id="UP001163321"/>
    </source>
</evidence>
<keyword evidence="2" id="KW-1185">Reference proteome</keyword>